<dbReference type="Pfam" id="PF18565">
    <property type="entry name" value="Glyco_hydro2_C5"/>
    <property type="match status" value="1"/>
</dbReference>
<dbReference type="Pfam" id="PF16355">
    <property type="entry name" value="DUF4982"/>
    <property type="match status" value="1"/>
</dbReference>
<organism evidence="9 10">
    <name type="scientific">Bacteroides ovatus</name>
    <dbReference type="NCBI Taxonomy" id="28116"/>
    <lineage>
        <taxon>Bacteria</taxon>
        <taxon>Pseudomonadati</taxon>
        <taxon>Bacteroidota</taxon>
        <taxon>Bacteroidia</taxon>
        <taxon>Bacteroidales</taxon>
        <taxon>Bacteroidaceae</taxon>
        <taxon>Bacteroides</taxon>
    </lineage>
</organism>
<dbReference type="Gene3D" id="2.60.40.10">
    <property type="entry name" value="Immunoglobulins"/>
    <property type="match status" value="3"/>
</dbReference>
<dbReference type="Proteomes" id="UP000286031">
    <property type="component" value="Unassembled WGS sequence"/>
</dbReference>
<evidence type="ECO:0000259" key="4">
    <source>
        <dbReference type="Pfam" id="PF00703"/>
    </source>
</evidence>
<dbReference type="RefSeq" id="WP_117512474.1">
    <property type="nucleotide sequence ID" value="NZ_JAHOCX010000005.1"/>
</dbReference>
<gene>
    <name evidence="9" type="ORF">DWV35_06410</name>
</gene>
<dbReference type="PANTHER" id="PTHR42732:SF1">
    <property type="entry name" value="BETA-MANNOSIDASE"/>
    <property type="match status" value="1"/>
</dbReference>
<dbReference type="EMBL" id="QSBI01000005">
    <property type="protein sequence ID" value="RGX11729.1"/>
    <property type="molecule type" value="Genomic_DNA"/>
</dbReference>
<feature type="domain" description="Beta-mannosidase-like galactose-binding" evidence="8">
    <location>
        <begin position="73"/>
        <end position="166"/>
    </location>
</feature>
<dbReference type="PANTHER" id="PTHR42732">
    <property type="entry name" value="BETA-GALACTOSIDASE"/>
    <property type="match status" value="1"/>
</dbReference>
<feature type="domain" description="Glycoside hydrolase family 2 immunoglobulin-like beta-sandwich" evidence="4">
    <location>
        <begin position="211"/>
        <end position="311"/>
    </location>
</feature>
<dbReference type="AlphaFoldDB" id="A0A413EVE0"/>
<feature type="domain" description="Glycoside hydrolase family 2" evidence="7">
    <location>
        <begin position="704"/>
        <end position="794"/>
    </location>
</feature>
<evidence type="ECO:0000259" key="8">
    <source>
        <dbReference type="Pfam" id="PF22666"/>
    </source>
</evidence>
<dbReference type="InterPro" id="IPR006102">
    <property type="entry name" value="Ig-like_GH2"/>
</dbReference>
<accession>A0A413EVE0</accession>
<dbReference type="InterPro" id="IPR013783">
    <property type="entry name" value="Ig-like_fold"/>
</dbReference>
<dbReference type="InterPro" id="IPR040605">
    <property type="entry name" value="Glyco_hydro2_dom5"/>
</dbReference>
<evidence type="ECO:0000313" key="10">
    <source>
        <dbReference type="Proteomes" id="UP000286031"/>
    </source>
</evidence>
<dbReference type="InterPro" id="IPR006103">
    <property type="entry name" value="Glyco_hydro_2_cat"/>
</dbReference>
<keyword evidence="2" id="KW-0378">Hydrolase</keyword>
<sequence length="991" mass="113656">MGRFKVLKLLFLLLLIPMLLGANNREKYNFNSQWLLHIGDVQGGEKLFFTDKDWKKITLPRAFNEDEAFKVAIKEMTDTVSWYRKHFKLPKTAKGKKVFIEFEGVRQGADFYLNGKHIGLHENGVMAVGFDLTPYLNFTGENVIAVRTDNDWKYKERATGSRYQWNDNNFNVNYGGIPKNVWLHITDKLYQTLPLYSNLRTTGVYIYATDICTKSRKAFVNAESEVRNEYDKSCNVSYEVCVYDYDGNWVSTFKSAPVIVKSKETVKLKAAKELENLHFWSWGYGYLYDVKTRLIVDNRIVDEVVTKTGFRKTRFSGGKIWLNDRVLQMKGYAQRTSNEWPGVGISVPPWMSDYSNGLLIEHNANFFRWMHVTPWKQDVESCDRVGVIQVMPAGDAEKDAVGRWWGQRLELMRDAIIYFKNNPSILFYESGNESISREHMLEMIAIRDMYDPYGGRAIGSREMLDIREAEWGGEMLYINKSEHHPMFATEYCRDEGLRKYWDEYSYPFHKEGAGPLYRGQDASAYNHNQDMFAVELIRRWYDYWRERPGTGRRVSSGGAKIIFSDTQTHSRGEENYRRSGVVDPLRIPKDGFFAHKAMWDGWVDTEKEHTYIIGHWNYTSKVIKPVYVVSSGDKVELFVNGKSKGFGKQDYRFLFTFDSVQWEKGIIEAVSYGENNKELSRYSIKTIGEPHHLKLTFMHGPKGLFADGADLAILQVEVVDANGDRCPLADNMIKFDLQGPAEWRGGIAQATDNYVLAKELPVECGITRTLIRSTEQAGNIMVRATTAGLPSAELSLTSNPVEVKDGLSTFFPSEKLISRFDRGETPLTPSYQDSKVDVGIKSAIAGINSEQAIYSYDSNELSEWKNDGKLSTAWITYHLERKAEIDDICIKLTGWRKRSYPLEIFADDKLVWSGNTEKSLGYIHLSVKPVRTDKITIKLKGEAKESDAFGQIVEVVEPNVGDLDLLRVKGGEKTNNELRIVEVEFLETLKK</sequence>
<dbReference type="Gene3D" id="3.20.20.80">
    <property type="entry name" value="Glycosidases"/>
    <property type="match status" value="1"/>
</dbReference>
<feature type="domain" description="Glycoside hydrolase family 2 catalytic" evidence="5">
    <location>
        <begin position="317"/>
        <end position="452"/>
    </location>
</feature>
<dbReference type="GO" id="GO:0005975">
    <property type="term" value="P:carbohydrate metabolic process"/>
    <property type="evidence" value="ECO:0007669"/>
    <property type="project" value="InterPro"/>
</dbReference>
<dbReference type="InterPro" id="IPR051913">
    <property type="entry name" value="GH2_Domain-Containing"/>
</dbReference>
<dbReference type="InterPro" id="IPR054593">
    <property type="entry name" value="Beta-mannosidase-like_N2"/>
</dbReference>
<dbReference type="InterPro" id="IPR036156">
    <property type="entry name" value="Beta-gal/glucu_dom_sf"/>
</dbReference>
<dbReference type="InterPro" id="IPR008979">
    <property type="entry name" value="Galactose-bd-like_sf"/>
</dbReference>
<dbReference type="SUPFAM" id="SSF49303">
    <property type="entry name" value="beta-Galactosidase/glucuronidase domain"/>
    <property type="match status" value="1"/>
</dbReference>
<keyword evidence="3" id="KW-0326">Glycosidase</keyword>
<protein>
    <submittedName>
        <fullName evidence="9">DUF4982 domain-containing protein</fullName>
    </submittedName>
</protein>
<proteinExistence type="inferred from homology"/>
<dbReference type="SUPFAM" id="SSF51445">
    <property type="entry name" value="(Trans)glycosidases"/>
    <property type="match status" value="1"/>
</dbReference>
<evidence type="ECO:0000259" key="6">
    <source>
        <dbReference type="Pfam" id="PF16355"/>
    </source>
</evidence>
<evidence type="ECO:0000259" key="7">
    <source>
        <dbReference type="Pfam" id="PF18565"/>
    </source>
</evidence>
<dbReference type="InterPro" id="IPR032311">
    <property type="entry name" value="DUF4982"/>
</dbReference>
<dbReference type="SUPFAM" id="SSF49785">
    <property type="entry name" value="Galactose-binding domain-like"/>
    <property type="match status" value="1"/>
</dbReference>
<evidence type="ECO:0000256" key="2">
    <source>
        <dbReference type="ARBA" id="ARBA00022801"/>
    </source>
</evidence>
<dbReference type="Pfam" id="PF02836">
    <property type="entry name" value="Glyco_hydro_2_C"/>
    <property type="match status" value="1"/>
</dbReference>
<feature type="domain" description="DUF4982" evidence="6">
    <location>
        <begin position="624"/>
        <end position="679"/>
    </location>
</feature>
<dbReference type="Pfam" id="PF00703">
    <property type="entry name" value="Glyco_hydro_2"/>
    <property type="match status" value="1"/>
</dbReference>
<evidence type="ECO:0000313" key="9">
    <source>
        <dbReference type="EMBL" id="RGX11729.1"/>
    </source>
</evidence>
<name>A0A413EVE0_BACOV</name>
<comment type="caution">
    <text evidence="9">The sequence shown here is derived from an EMBL/GenBank/DDBJ whole genome shotgun (WGS) entry which is preliminary data.</text>
</comment>
<dbReference type="Pfam" id="PF22666">
    <property type="entry name" value="Glyco_hydro_2_N2"/>
    <property type="match status" value="1"/>
</dbReference>
<reference evidence="9 10" key="1">
    <citation type="submission" date="2018-08" db="EMBL/GenBank/DDBJ databases">
        <title>A genome reference for cultivated species of the human gut microbiota.</title>
        <authorList>
            <person name="Zou Y."/>
            <person name="Xue W."/>
            <person name="Luo G."/>
        </authorList>
    </citation>
    <scope>NUCLEOTIDE SEQUENCE [LARGE SCALE GENOMIC DNA]</scope>
    <source>
        <strain evidence="9 10">AF04-46</strain>
    </source>
</reference>
<evidence type="ECO:0000256" key="1">
    <source>
        <dbReference type="ARBA" id="ARBA00007401"/>
    </source>
</evidence>
<dbReference type="InterPro" id="IPR017853">
    <property type="entry name" value="GH"/>
</dbReference>
<dbReference type="Gene3D" id="2.60.120.260">
    <property type="entry name" value="Galactose-binding domain-like"/>
    <property type="match status" value="1"/>
</dbReference>
<evidence type="ECO:0000259" key="5">
    <source>
        <dbReference type="Pfam" id="PF02836"/>
    </source>
</evidence>
<dbReference type="GO" id="GO:0004553">
    <property type="term" value="F:hydrolase activity, hydrolyzing O-glycosyl compounds"/>
    <property type="evidence" value="ECO:0007669"/>
    <property type="project" value="InterPro"/>
</dbReference>
<evidence type="ECO:0000256" key="3">
    <source>
        <dbReference type="ARBA" id="ARBA00023295"/>
    </source>
</evidence>
<comment type="similarity">
    <text evidence="1">Belongs to the glycosyl hydrolase 2 family.</text>
</comment>